<protein>
    <recommendedName>
        <fullName evidence="4">DUF1634 domain-containing protein</fullName>
    </recommendedName>
</protein>
<evidence type="ECO:0000256" key="1">
    <source>
        <dbReference type="SAM" id="Phobius"/>
    </source>
</evidence>
<reference evidence="2" key="1">
    <citation type="submission" date="2022-01" db="EMBL/GenBank/DDBJ databases">
        <authorList>
            <person name="Lagorce A."/>
        </authorList>
    </citation>
    <scope>NUCLEOTIDE SEQUENCE</scope>
    <source>
        <strain evidence="2">Th15_F1_A12</strain>
    </source>
</reference>
<dbReference type="AlphaFoldDB" id="A0AAU9QIB5"/>
<keyword evidence="1" id="KW-0472">Membrane</keyword>
<accession>A0AAU9QIB5</accession>
<gene>
    <name evidence="2" type="ORF">THF1A12_1010001</name>
</gene>
<feature type="transmembrane region" description="Helical" evidence="1">
    <location>
        <begin position="63"/>
        <end position="84"/>
    </location>
</feature>
<keyword evidence="1" id="KW-0812">Transmembrane</keyword>
<evidence type="ECO:0008006" key="4">
    <source>
        <dbReference type="Google" id="ProtNLM"/>
    </source>
</evidence>
<dbReference type="Proteomes" id="UP001295462">
    <property type="component" value="Unassembled WGS sequence"/>
</dbReference>
<feature type="transmembrane region" description="Helical" evidence="1">
    <location>
        <begin position="12"/>
        <end position="36"/>
    </location>
</feature>
<evidence type="ECO:0000313" key="2">
    <source>
        <dbReference type="EMBL" id="CAH1569863.1"/>
    </source>
</evidence>
<organism evidence="2 3">
    <name type="scientific">Vibrio jasicida</name>
    <dbReference type="NCBI Taxonomy" id="766224"/>
    <lineage>
        <taxon>Bacteria</taxon>
        <taxon>Pseudomonadati</taxon>
        <taxon>Pseudomonadota</taxon>
        <taxon>Gammaproteobacteria</taxon>
        <taxon>Vibrionales</taxon>
        <taxon>Vibrionaceae</taxon>
        <taxon>Vibrio</taxon>
    </lineage>
</organism>
<sequence>MSQYLKTVKNKTLNFINNLLLFATIFLLGGYCFLILSRNHFTTLSNEMLGDTTYIMNSMILDIALRKPLILVPIISSILVIKHYRKQKDFYQKLRFNLINIFFISLILGSIVYSLYIP</sequence>
<comment type="caution">
    <text evidence="2">The sequence shown here is derived from an EMBL/GenBank/DDBJ whole genome shotgun (WGS) entry which is preliminary data.</text>
</comment>
<keyword evidence="1" id="KW-1133">Transmembrane helix</keyword>
<name>A0AAU9QIB5_9VIBR</name>
<evidence type="ECO:0000313" key="3">
    <source>
        <dbReference type="Proteomes" id="UP001295462"/>
    </source>
</evidence>
<feature type="transmembrane region" description="Helical" evidence="1">
    <location>
        <begin position="96"/>
        <end position="116"/>
    </location>
</feature>
<proteinExistence type="predicted"/>
<dbReference type="EMBL" id="CAKMUD010000004">
    <property type="protein sequence ID" value="CAH1569863.1"/>
    <property type="molecule type" value="Genomic_DNA"/>
</dbReference>